<evidence type="ECO:0000313" key="3">
    <source>
        <dbReference type="Proteomes" id="UP000265816"/>
    </source>
</evidence>
<dbReference type="PANTHER" id="PTHR37829">
    <property type="entry name" value="PHAGE-LIKE ELEMENT PBSX PROTEIN XKDT"/>
    <property type="match status" value="1"/>
</dbReference>
<dbReference type="PANTHER" id="PTHR37829:SF3">
    <property type="entry name" value="PROTEIN JAYE-RELATED"/>
    <property type="match status" value="1"/>
</dbReference>
<organism evidence="2 3">
    <name type="scientific">Mesobacillus zeae</name>
    <dbReference type="NCBI Taxonomy" id="1917180"/>
    <lineage>
        <taxon>Bacteria</taxon>
        <taxon>Bacillati</taxon>
        <taxon>Bacillota</taxon>
        <taxon>Bacilli</taxon>
        <taxon>Bacillales</taxon>
        <taxon>Bacillaceae</taxon>
        <taxon>Mesobacillus</taxon>
    </lineage>
</organism>
<dbReference type="Pfam" id="PF04865">
    <property type="entry name" value="Baseplate_J"/>
    <property type="match status" value="1"/>
</dbReference>
<protein>
    <submittedName>
        <fullName evidence="2">Baseplate J/gp47 family protein</fullName>
    </submittedName>
</protein>
<keyword evidence="3" id="KW-1185">Reference proteome</keyword>
<feature type="domain" description="Baseplate protein J-like barrel" evidence="1">
    <location>
        <begin position="94"/>
        <end position="175"/>
    </location>
</feature>
<dbReference type="InterPro" id="IPR052399">
    <property type="entry name" value="Phage_Baseplate_Assmbl_Protein"/>
</dbReference>
<dbReference type="OrthoDB" id="7904838at2"/>
<accession>A0A398BBK4</accession>
<proteinExistence type="predicted"/>
<dbReference type="RefSeq" id="WP_119112848.1">
    <property type="nucleotide sequence ID" value="NZ_CBCSEO010000031.1"/>
</dbReference>
<dbReference type="EMBL" id="QWVT01000017">
    <property type="protein sequence ID" value="RID85013.1"/>
    <property type="molecule type" value="Genomic_DNA"/>
</dbReference>
<dbReference type="AlphaFoldDB" id="A0A398BBK4"/>
<comment type="caution">
    <text evidence="2">The sequence shown here is derived from an EMBL/GenBank/DDBJ whole genome shotgun (WGS) entry which is preliminary data.</text>
</comment>
<evidence type="ECO:0000259" key="1">
    <source>
        <dbReference type="Pfam" id="PF04865"/>
    </source>
</evidence>
<dbReference type="Proteomes" id="UP000265816">
    <property type="component" value="Unassembled WGS sequence"/>
</dbReference>
<reference evidence="2 3" key="1">
    <citation type="submission" date="2018-08" db="EMBL/GenBank/DDBJ databases">
        <title>Bacillus jemisoniae sp. nov., Bacillus chryseoplanitiae sp. nov., Bacillus resnikiae sp. nov., and Bacillus frankliniae sp. nov., isolated from Viking spacecraft and associated surfaces.</title>
        <authorList>
            <person name="Seuylemezian A."/>
            <person name="Vaishampayan P."/>
        </authorList>
    </citation>
    <scope>NUCLEOTIDE SEQUENCE [LARGE SCALE GENOMIC DNA]</scope>
    <source>
        <strain evidence="2 3">JJ-247</strain>
    </source>
</reference>
<sequence length="380" mass="40133">MLDKSGFKRKTYADLIEEMSDKARELFGDNINVSPRSPFGLILRLFAWFLALAWELAEKVYNSAFVGKAEGVQLDNLTPFFNTNRKPEQEAIVTLSFTGTPNYVIQVGTRFETINEVDFMLTEDVQLDVSGKGLGLAVCMTPGALGNVAAGTITVISEPNADVLTVNNSGPAAGGQDRETDAELTERLLVSGAGAGSASPNAILAAVLAVPGVRAANIAVNNKMVAENGLPPKSFQIYAHGGTGPAVAEAIFSKMTAGIESFGTTDFTMEDIAGNKHIVKYTPASVIDIFANITLVTDSTFEIDGLTQVRNGVINVINNLEQGDDVILQRLVAAVMGAQGVTDVTIKTGKTADLLSAVNIPIEPQEVAQALPENISVVAS</sequence>
<gene>
    <name evidence="2" type="ORF">D1970_10625</name>
</gene>
<evidence type="ECO:0000313" key="2">
    <source>
        <dbReference type="EMBL" id="RID85013.1"/>
    </source>
</evidence>
<name>A0A398BBK4_9BACI</name>
<dbReference type="InterPro" id="IPR006949">
    <property type="entry name" value="Barrel_Baseplate_J-like"/>
</dbReference>